<evidence type="ECO:0000256" key="2">
    <source>
        <dbReference type="SAM" id="MobiDB-lite"/>
    </source>
</evidence>
<dbReference type="OMA" id="FNMANCD"/>
<feature type="coiled-coil region" evidence="1">
    <location>
        <begin position="75"/>
        <end position="109"/>
    </location>
</feature>
<organism evidence="3 4">
    <name type="scientific">Drosophila busckii</name>
    <name type="common">Fruit fly</name>
    <dbReference type="NCBI Taxonomy" id="30019"/>
    <lineage>
        <taxon>Eukaryota</taxon>
        <taxon>Metazoa</taxon>
        <taxon>Ecdysozoa</taxon>
        <taxon>Arthropoda</taxon>
        <taxon>Hexapoda</taxon>
        <taxon>Insecta</taxon>
        <taxon>Pterygota</taxon>
        <taxon>Neoptera</taxon>
        <taxon>Endopterygota</taxon>
        <taxon>Diptera</taxon>
        <taxon>Brachycera</taxon>
        <taxon>Muscomorpha</taxon>
        <taxon>Ephydroidea</taxon>
        <taxon>Drosophilidae</taxon>
        <taxon>Drosophila</taxon>
    </lineage>
</organism>
<dbReference type="InterPro" id="IPR016024">
    <property type="entry name" value="ARM-type_fold"/>
</dbReference>
<evidence type="ECO:0000256" key="1">
    <source>
        <dbReference type="SAM" id="Coils"/>
    </source>
</evidence>
<sequence>MSISEHLDIVEFNFDELLGSTSSQHVAAPKKSKIRRMAERIADVNDLVLEVKQLKDLLRTAGEVDTLYQHEKQQRQQFERKSLELGERCVQLEQKIELEQLNSEQLREQVQQKELPVDGKQLIIIFLQLAQRMDENELASGLQRSERNLMRKLRDHCKSCKINIPAPAAKSCTKKRMKAVAVSTQSTQTVEEWPVAKVVAVSTESTQTIEELPVPKPVPLMCTVGVQTIQVCTRDQGTQHKNMTTTRGTTTASFIKMHSVGTSFPEPKPPPNVHDILNEMLAWNGDSIITPLSPLSEPEPLTSNSSVGTCTDLCNVQRELDFLPELLPTQLKLSGSRPPSRAMYDNIKDEAAFGSAKEFLNFLPHNQSVLTNLPPPLFEEVWQLMGQMVQVVLQRRCNNNNALQPPAPVSQADFGRWFNELYVSTLHEASKAAEFEPIPEETLLEAPPQIAVELAPIKLPLKPKFSLKRQPKIKVKPRKRSILRCKVKRPKPETAVHFLSNLKLNCDKVPIELNAEEQQLLELTKANKVAPSVQQPAIAVEEATTGAVEEATTQVVEEATRAVEKEATPAETATEETPAVTAKDVTPVAIAMESMPTPSAFDSDADSDCDNLVIDVGEQYTASEQLEEEPPQPQSSPIGTKRKRKVSTNSQTELQPQQKRLTRLQVKLQQQTQIEISNTPTAVSTEAINCVDYEQPRDQLFAFSPLQQQTNDCYLESPASPVASELPIEDEPIEIPLEAPYATKGRSANKAILPYLIVRHKAKPKKQTKQTQQVRLDINNYLKDAALLRLEPNVAETPQLMETWLTVYAEMQDEAAAMTRLLAVFTERSGNFRAQLMAKLEQLLFNQKQRCNTQLALRYLHLYLQLIQLQSNQLPNYVNPARLLLAKLMYHYNHDMPLLVLEVLRQFPTVLPHREQREYDHSDALITVIKHLLMCHKYEVSQALSAERALLSKLRFEYHFQPFEPTKLQVLENLLDKLKAGRLEQLSYAFALFCRRMSTNYVLQEVLAAQLMPLINNYCDLCTQSSEFELRLMCLLQCVSMIVKQLPLDSKPDIPRYIEHFKRVLLALPRPNVQQAALQALLRMQRFGYAFVLNALQGFKPNYDLTPLTRAMLRCFVNRRAQSLPRLKSKKKLKLYINNA</sequence>
<protein>
    <submittedName>
        <fullName evidence="3">Ice1</fullName>
    </submittedName>
</protein>
<evidence type="ECO:0000313" key="4">
    <source>
        <dbReference type="Proteomes" id="UP000494163"/>
    </source>
</evidence>
<keyword evidence="1" id="KW-0175">Coiled coil</keyword>
<dbReference type="EMBL" id="CP012524">
    <property type="protein sequence ID" value="ALC41707.1"/>
    <property type="molecule type" value="Genomic_DNA"/>
</dbReference>
<dbReference type="STRING" id="30019.A0A0M4EVM9"/>
<accession>A0A0M4EVM9</accession>
<evidence type="ECO:0000313" key="3">
    <source>
        <dbReference type="EMBL" id="ALC41707.1"/>
    </source>
</evidence>
<feature type="region of interest" description="Disordered" evidence="2">
    <location>
        <begin position="562"/>
        <end position="581"/>
    </location>
</feature>
<feature type="region of interest" description="Disordered" evidence="2">
    <location>
        <begin position="621"/>
        <end position="659"/>
    </location>
</feature>
<dbReference type="OrthoDB" id="6368736at2759"/>
<dbReference type="AlphaFoldDB" id="A0A0M4EVM9"/>
<reference evidence="3 4" key="1">
    <citation type="submission" date="2015-08" db="EMBL/GenBank/DDBJ databases">
        <title>Ancestral chromatin configuration constrains chromatin evolution on differentiating sex chromosomes in Drosophila.</title>
        <authorList>
            <person name="Zhou Q."/>
            <person name="Bachtrog D."/>
        </authorList>
    </citation>
    <scope>NUCLEOTIDE SEQUENCE [LARGE SCALE GENOMIC DNA]</scope>
    <source>
        <tissue evidence="3">Whole larvae</tissue>
    </source>
</reference>
<keyword evidence="4" id="KW-1185">Reference proteome</keyword>
<dbReference type="SUPFAM" id="SSF48371">
    <property type="entry name" value="ARM repeat"/>
    <property type="match status" value="1"/>
</dbReference>
<feature type="compositionally biased region" description="Polar residues" evidence="2">
    <location>
        <begin position="647"/>
        <end position="659"/>
    </location>
</feature>
<name>A0A0M4EVM9_DROBS</name>
<feature type="compositionally biased region" description="Low complexity" evidence="2">
    <location>
        <begin position="569"/>
        <end position="581"/>
    </location>
</feature>
<proteinExistence type="predicted"/>
<gene>
    <name evidence="3" type="ORF">Dbus_chr2Rg1286</name>
</gene>
<dbReference type="Proteomes" id="UP000494163">
    <property type="component" value="Chromosome 2R"/>
</dbReference>